<keyword evidence="3 6" id="KW-1133">Transmembrane helix</keyword>
<keyword evidence="9" id="KW-1185">Reference proteome</keyword>
<feature type="region of interest" description="Disordered" evidence="5">
    <location>
        <begin position="232"/>
        <end position="255"/>
    </location>
</feature>
<keyword evidence="7" id="KW-0732">Signal</keyword>
<accession>A0A138ZWY3</accession>
<feature type="transmembrane region" description="Helical" evidence="6">
    <location>
        <begin position="580"/>
        <end position="598"/>
    </location>
</feature>
<evidence type="ECO:0000256" key="7">
    <source>
        <dbReference type="SAM" id="SignalP"/>
    </source>
</evidence>
<feature type="compositionally biased region" description="Polar residues" evidence="5">
    <location>
        <begin position="429"/>
        <end position="442"/>
    </location>
</feature>
<feature type="region of interest" description="Disordered" evidence="5">
    <location>
        <begin position="276"/>
        <end position="408"/>
    </location>
</feature>
<feature type="region of interest" description="Disordered" evidence="5">
    <location>
        <begin position="73"/>
        <end position="125"/>
    </location>
</feature>
<evidence type="ECO:0000256" key="6">
    <source>
        <dbReference type="SAM" id="Phobius"/>
    </source>
</evidence>
<feature type="transmembrane region" description="Helical" evidence="6">
    <location>
        <begin position="768"/>
        <end position="787"/>
    </location>
</feature>
<evidence type="ECO:0000256" key="3">
    <source>
        <dbReference type="ARBA" id="ARBA00022989"/>
    </source>
</evidence>
<dbReference type="SUPFAM" id="SSF103481">
    <property type="entry name" value="Multidrug resistance efflux transporter EmrE"/>
    <property type="match status" value="1"/>
</dbReference>
<feature type="compositionally biased region" description="Basic and acidic residues" evidence="5">
    <location>
        <begin position="348"/>
        <end position="358"/>
    </location>
</feature>
<evidence type="ECO:0008006" key="10">
    <source>
        <dbReference type="Google" id="ProtNLM"/>
    </source>
</evidence>
<feature type="transmembrane region" description="Helical" evidence="6">
    <location>
        <begin position="618"/>
        <end position="641"/>
    </location>
</feature>
<feature type="transmembrane region" description="Helical" evidence="6">
    <location>
        <begin position="742"/>
        <end position="762"/>
    </location>
</feature>
<feature type="chain" id="PRO_5007295783" description="EamA domain-containing protein" evidence="7">
    <location>
        <begin position="20"/>
        <end position="899"/>
    </location>
</feature>
<feature type="region of interest" description="Disordered" evidence="5">
    <location>
        <begin position="429"/>
        <end position="516"/>
    </location>
</feature>
<dbReference type="PANTHER" id="PTHR12570">
    <property type="match status" value="1"/>
</dbReference>
<dbReference type="AlphaFoldDB" id="A0A138ZWY3"/>
<feature type="signal peptide" evidence="7">
    <location>
        <begin position="1"/>
        <end position="19"/>
    </location>
</feature>
<evidence type="ECO:0000256" key="2">
    <source>
        <dbReference type="ARBA" id="ARBA00022692"/>
    </source>
</evidence>
<organism evidence="8 9">
    <name type="scientific">Gonapodya prolifera (strain JEL478)</name>
    <name type="common">Monoblepharis prolifera</name>
    <dbReference type="NCBI Taxonomy" id="1344416"/>
    <lineage>
        <taxon>Eukaryota</taxon>
        <taxon>Fungi</taxon>
        <taxon>Fungi incertae sedis</taxon>
        <taxon>Chytridiomycota</taxon>
        <taxon>Chytridiomycota incertae sedis</taxon>
        <taxon>Monoblepharidomycetes</taxon>
        <taxon>Monoblepharidales</taxon>
        <taxon>Gonapodyaceae</taxon>
        <taxon>Gonapodya</taxon>
    </lineage>
</organism>
<dbReference type="InterPro" id="IPR037185">
    <property type="entry name" value="EmrE-like"/>
</dbReference>
<evidence type="ECO:0000256" key="5">
    <source>
        <dbReference type="SAM" id="MobiDB-lite"/>
    </source>
</evidence>
<feature type="compositionally biased region" description="Low complexity" evidence="5">
    <location>
        <begin position="359"/>
        <end position="369"/>
    </location>
</feature>
<dbReference type="PROSITE" id="PS51257">
    <property type="entry name" value="PROKAR_LIPOPROTEIN"/>
    <property type="match status" value="1"/>
</dbReference>
<feature type="compositionally biased region" description="Polar residues" evidence="5">
    <location>
        <begin position="97"/>
        <end position="119"/>
    </location>
</feature>
<feature type="compositionally biased region" description="Polar residues" evidence="5">
    <location>
        <begin position="828"/>
        <end position="839"/>
    </location>
</feature>
<keyword evidence="2 6" id="KW-0812">Transmembrane</keyword>
<evidence type="ECO:0000256" key="4">
    <source>
        <dbReference type="ARBA" id="ARBA00023136"/>
    </source>
</evidence>
<feature type="region of interest" description="Disordered" evidence="5">
    <location>
        <begin position="828"/>
        <end position="889"/>
    </location>
</feature>
<keyword evidence="4 6" id="KW-0472">Membrane</keyword>
<gene>
    <name evidence="8" type="ORF">M427DRAFT_64944</name>
</gene>
<dbReference type="EMBL" id="KQ965904">
    <property type="protein sequence ID" value="KXS08998.1"/>
    <property type="molecule type" value="Genomic_DNA"/>
</dbReference>
<protein>
    <recommendedName>
        <fullName evidence="10">EamA domain-containing protein</fullName>
    </recommendedName>
</protein>
<evidence type="ECO:0000313" key="9">
    <source>
        <dbReference type="Proteomes" id="UP000070544"/>
    </source>
</evidence>
<dbReference type="PANTHER" id="PTHR12570:SF82">
    <property type="entry name" value="NIPA-LIKE PROTEIN 3"/>
    <property type="match status" value="1"/>
</dbReference>
<feature type="compositionally biased region" description="Basic residues" evidence="5">
    <location>
        <begin position="499"/>
        <end position="511"/>
    </location>
</feature>
<proteinExistence type="predicted"/>
<feature type="transmembrane region" description="Helical" evidence="6">
    <location>
        <begin position="808"/>
        <end position="826"/>
    </location>
</feature>
<dbReference type="InterPro" id="IPR008521">
    <property type="entry name" value="Mg_trans_NIPA"/>
</dbReference>
<evidence type="ECO:0000256" key="1">
    <source>
        <dbReference type="ARBA" id="ARBA00004141"/>
    </source>
</evidence>
<evidence type="ECO:0000313" key="8">
    <source>
        <dbReference type="EMBL" id="KXS08998.1"/>
    </source>
</evidence>
<feature type="compositionally biased region" description="Basic and acidic residues" evidence="5">
    <location>
        <begin position="237"/>
        <end position="251"/>
    </location>
</feature>
<sequence>MSDLRVGVLLSLATSACSALGLNLQAWGSTREQTPLAKRRWKVLRASLKASRAQNRIGAGHANDRRQRRKLVAETNGDRVGSVSRGRASGRVEDATTLGQVDAATQQHNRQPQSPQLSLAESPPLPPTYIPPLATPHPLGLALNTAHVHLSDSEDINSPDSPLTMKHASIGVGNGFGTNCWDHRKTSVSSPTSGLDESFGLPAAMAPVNTGFMGGIFKAVSAWAMTSEAAVPAQDDSWEHPPQKEAEKKGDANLPNYLTASQMSIRIASPPSEFAEVEFSVPPSPDTSIDSLNLHAEPSHRTSPAITSHERPYSSPHQGTPTPPTPGLRAGTAHAVSSDCSTVTPNDEVDHSEERDSRGSQLSELSGSSDGDDGADTYSADRSDSDNDTNGQDEIEYDAGGTERALPDVANNKIGDYFSRKTFMEDANETTPLLASSPSTPILRSPNRRTRQTLAVSTPKSPTNHSKDLEITVATPLPTSPLSSSDVLSPSLTKQSQRLGHHRRRGAKKSKSNSSTLEKPFPWQFYAGFLLYVSSQSILTAITLPYLGPLLMAPLSSLSLIFNVVFAWLINGGKVGWRDVAGTIAVVAGSVVCGVGGVDTGQGSPANVLPKLYTSPLFLIYALFLFLVSLSLYLLANFLYFTRIQLRTYPWLRFMRRVTGFRKDPFAEDSWRVWLNDVAGEGGAGDWLGKVEGVERGVGVGFAVAGGLAASGTLVLGRHTMDLISSTFLPHSMGPPSSTHPILLSVVVIFLLLTVLIQLTALGHALPLATPLVAVPVFFAAYVLPGLPTQTIISLSLTGRPGISSSQAFDLIMGMALVLAGVAVLATSSPDKSTSQGDSLSARDVKGKDTAKPKDFRRRSVGEPMYVHVGDGSKWPQRKGLERADGSATSVHVVQNGKI</sequence>
<dbReference type="Proteomes" id="UP000070544">
    <property type="component" value="Unassembled WGS sequence"/>
</dbReference>
<reference evidence="8 9" key="1">
    <citation type="journal article" date="2015" name="Genome Biol. Evol.">
        <title>Phylogenomic analyses indicate that early fungi evolved digesting cell walls of algal ancestors of land plants.</title>
        <authorList>
            <person name="Chang Y."/>
            <person name="Wang S."/>
            <person name="Sekimoto S."/>
            <person name="Aerts A.L."/>
            <person name="Choi C."/>
            <person name="Clum A."/>
            <person name="LaButti K.M."/>
            <person name="Lindquist E.A."/>
            <person name="Yee Ngan C."/>
            <person name="Ohm R.A."/>
            <person name="Salamov A.A."/>
            <person name="Grigoriev I.V."/>
            <person name="Spatafora J.W."/>
            <person name="Berbee M.L."/>
        </authorList>
    </citation>
    <scope>NUCLEOTIDE SEQUENCE [LARGE SCALE GENOMIC DNA]</scope>
    <source>
        <strain evidence="8 9">JEL478</strain>
    </source>
</reference>
<feature type="compositionally biased region" description="Low complexity" evidence="5">
    <location>
        <begin position="472"/>
        <end position="493"/>
    </location>
</feature>
<feature type="compositionally biased region" description="Basic and acidic residues" evidence="5">
    <location>
        <begin position="841"/>
        <end position="861"/>
    </location>
</feature>
<feature type="transmembrane region" description="Helical" evidence="6">
    <location>
        <begin position="546"/>
        <end position="568"/>
    </location>
</feature>
<dbReference type="GO" id="GO:0015095">
    <property type="term" value="F:magnesium ion transmembrane transporter activity"/>
    <property type="evidence" value="ECO:0007669"/>
    <property type="project" value="InterPro"/>
</dbReference>
<feature type="compositionally biased region" description="Polar residues" evidence="5">
    <location>
        <begin position="452"/>
        <end position="464"/>
    </location>
</feature>
<dbReference type="GO" id="GO:0016020">
    <property type="term" value="C:membrane"/>
    <property type="evidence" value="ECO:0007669"/>
    <property type="project" value="UniProtKB-SubCell"/>
</dbReference>
<comment type="subcellular location">
    <subcellularLocation>
        <location evidence="1">Membrane</location>
        <topology evidence="1">Multi-pass membrane protein</topology>
    </subcellularLocation>
</comment>
<name>A0A138ZWY3_GONPJ</name>